<comment type="similarity">
    <text evidence="2">Belongs to the ABC-2 integral membrane protein family.</text>
</comment>
<evidence type="ECO:0000256" key="6">
    <source>
        <dbReference type="ARBA" id="ARBA00022989"/>
    </source>
</evidence>
<evidence type="ECO:0000256" key="2">
    <source>
        <dbReference type="ARBA" id="ARBA00007783"/>
    </source>
</evidence>
<evidence type="ECO:0000313" key="11">
    <source>
        <dbReference type="Proteomes" id="UP000621492"/>
    </source>
</evidence>
<feature type="domain" description="ABC transmembrane type-2" evidence="9">
    <location>
        <begin position="139"/>
        <end position="369"/>
    </location>
</feature>
<feature type="transmembrane region" description="Helical" evidence="8">
    <location>
        <begin position="222"/>
        <end position="245"/>
    </location>
</feature>
<feature type="transmembrane region" description="Helical" evidence="8">
    <location>
        <begin position="179"/>
        <end position="201"/>
    </location>
</feature>
<evidence type="ECO:0000256" key="3">
    <source>
        <dbReference type="ARBA" id="ARBA00022448"/>
    </source>
</evidence>
<accession>A0A9W5TX62</accession>
<reference evidence="10" key="1">
    <citation type="journal article" date="2014" name="Int. J. Syst. Evol. Microbiol.">
        <title>Complete genome sequence of Corynebacterium casei LMG S-19264T (=DSM 44701T), isolated from a smear-ripened cheese.</title>
        <authorList>
            <consortium name="US DOE Joint Genome Institute (JGI-PGF)"/>
            <person name="Walter F."/>
            <person name="Albersmeier A."/>
            <person name="Kalinowski J."/>
            <person name="Ruckert C."/>
        </authorList>
    </citation>
    <scope>NUCLEOTIDE SEQUENCE</scope>
    <source>
        <strain evidence="10">CGMCC 1.15454</strain>
    </source>
</reference>
<dbReference type="Proteomes" id="UP000621492">
    <property type="component" value="Unassembled WGS sequence"/>
</dbReference>
<evidence type="ECO:0000256" key="4">
    <source>
        <dbReference type="ARBA" id="ARBA00022475"/>
    </source>
</evidence>
<dbReference type="InterPro" id="IPR013525">
    <property type="entry name" value="ABC2_TM"/>
</dbReference>
<sequence>MNMLQIAWKEIKHEFRDIRTLVFMLAFPIVLMLVLGTALTGAFNEDISIDDMDVLYENTNDSLSEPFKAFTEEVEQSGIHFKPLSDGMNGKEQVEQGKVDGYVSVDQSGFHLFVNDQSSIEGSILQGALASFVDRYNLVSEITKVAPEKAEIVFSNAVKHDYIDDHALVPKKQPGSMDYYAIVMTTMIALYAAMSGSQLIAHERSRKTASRLIVAPIHKRDIFIGKVMGSIVINMACIMLVVAFSKLVFHANWGEHLGLVFLVLLTEIIFAVSFGVGVSFLIKTPAAPTMVVLIVVQLASLFGGAYFPIENPEGILKVISSLSPLTLENKAVFNLVYANDSSFIMPAIVMNIGLAFLFLLISTASFRRGEGI</sequence>
<evidence type="ECO:0000313" key="10">
    <source>
        <dbReference type="EMBL" id="GGB40583.1"/>
    </source>
</evidence>
<keyword evidence="3" id="KW-0813">Transport</keyword>
<keyword evidence="6 8" id="KW-1133">Transmembrane helix</keyword>
<keyword evidence="7 8" id="KW-0472">Membrane</keyword>
<name>A0A9W5TX62_9BACI</name>
<dbReference type="InterPro" id="IPR047817">
    <property type="entry name" value="ABC2_TM_bact-type"/>
</dbReference>
<dbReference type="PANTHER" id="PTHR30294">
    <property type="entry name" value="MEMBRANE COMPONENT OF ABC TRANSPORTER YHHJ-RELATED"/>
    <property type="match status" value="1"/>
</dbReference>
<comment type="subcellular location">
    <subcellularLocation>
        <location evidence="1">Cell membrane</location>
        <topology evidence="1">Multi-pass membrane protein</topology>
    </subcellularLocation>
</comment>
<dbReference type="AlphaFoldDB" id="A0A9W5TX62"/>
<proteinExistence type="inferred from homology"/>
<gene>
    <name evidence="10" type="ORF">GCM10011409_17620</name>
</gene>
<feature type="transmembrane region" description="Helical" evidence="8">
    <location>
        <begin position="21"/>
        <end position="43"/>
    </location>
</feature>
<dbReference type="PROSITE" id="PS51012">
    <property type="entry name" value="ABC_TM2"/>
    <property type="match status" value="1"/>
</dbReference>
<keyword evidence="4" id="KW-1003">Cell membrane</keyword>
<evidence type="ECO:0000259" key="9">
    <source>
        <dbReference type="PROSITE" id="PS51012"/>
    </source>
</evidence>
<dbReference type="GO" id="GO:0005886">
    <property type="term" value="C:plasma membrane"/>
    <property type="evidence" value="ECO:0007669"/>
    <property type="project" value="UniProtKB-SubCell"/>
</dbReference>
<keyword evidence="11" id="KW-1185">Reference proteome</keyword>
<feature type="transmembrane region" description="Helical" evidence="8">
    <location>
        <begin position="289"/>
        <end position="309"/>
    </location>
</feature>
<feature type="transmembrane region" description="Helical" evidence="8">
    <location>
        <begin position="257"/>
        <end position="282"/>
    </location>
</feature>
<dbReference type="PANTHER" id="PTHR30294:SF48">
    <property type="entry name" value="LINEARMYCIN RESISTANCE PERMEASE PROTEIN LNRM"/>
    <property type="match status" value="1"/>
</dbReference>
<evidence type="ECO:0000256" key="5">
    <source>
        <dbReference type="ARBA" id="ARBA00022692"/>
    </source>
</evidence>
<evidence type="ECO:0000256" key="1">
    <source>
        <dbReference type="ARBA" id="ARBA00004651"/>
    </source>
</evidence>
<comment type="caution">
    <text evidence="10">The sequence shown here is derived from an EMBL/GenBank/DDBJ whole genome shotgun (WGS) entry which is preliminary data.</text>
</comment>
<keyword evidence="5 8" id="KW-0812">Transmembrane</keyword>
<evidence type="ECO:0000256" key="8">
    <source>
        <dbReference type="SAM" id="Phobius"/>
    </source>
</evidence>
<organism evidence="10 11">
    <name type="scientific">Lentibacillus populi</name>
    <dbReference type="NCBI Taxonomy" id="1827502"/>
    <lineage>
        <taxon>Bacteria</taxon>
        <taxon>Bacillati</taxon>
        <taxon>Bacillota</taxon>
        <taxon>Bacilli</taxon>
        <taxon>Bacillales</taxon>
        <taxon>Bacillaceae</taxon>
        <taxon>Lentibacillus</taxon>
    </lineage>
</organism>
<protein>
    <submittedName>
        <fullName evidence="10">ABC transporter permease</fullName>
    </submittedName>
</protein>
<dbReference type="Pfam" id="PF12698">
    <property type="entry name" value="ABC2_membrane_3"/>
    <property type="match status" value="1"/>
</dbReference>
<dbReference type="InterPro" id="IPR051449">
    <property type="entry name" value="ABC-2_transporter_component"/>
</dbReference>
<reference evidence="10" key="2">
    <citation type="submission" date="2020-09" db="EMBL/GenBank/DDBJ databases">
        <authorList>
            <person name="Sun Q."/>
            <person name="Zhou Y."/>
        </authorList>
    </citation>
    <scope>NUCLEOTIDE SEQUENCE</scope>
    <source>
        <strain evidence="10">CGMCC 1.15454</strain>
    </source>
</reference>
<evidence type="ECO:0000256" key="7">
    <source>
        <dbReference type="ARBA" id="ARBA00023136"/>
    </source>
</evidence>
<dbReference type="EMBL" id="BMJD01000011">
    <property type="protein sequence ID" value="GGB40583.1"/>
    <property type="molecule type" value="Genomic_DNA"/>
</dbReference>
<dbReference type="GO" id="GO:0140359">
    <property type="term" value="F:ABC-type transporter activity"/>
    <property type="evidence" value="ECO:0007669"/>
    <property type="project" value="InterPro"/>
</dbReference>
<feature type="transmembrane region" description="Helical" evidence="8">
    <location>
        <begin position="343"/>
        <end position="366"/>
    </location>
</feature>
<dbReference type="RefSeq" id="WP_188724961.1">
    <property type="nucleotide sequence ID" value="NZ_BMJD01000011.1"/>
</dbReference>